<proteinExistence type="predicted"/>
<name>A0A0U3QPV7_9MICC</name>
<protein>
    <submittedName>
        <fullName evidence="2">Uncharacterized protein</fullName>
    </submittedName>
</protein>
<organism evidence="2">
    <name type="scientific">Pseudarthrobacter sulfonivorans</name>
    <dbReference type="NCBI Taxonomy" id="121292"/>
    <lineage>
        <taxon>Bacteria</taxon>
        <taxon>Bacillati</taxon>
        <taxon>Actinomycetota</taxon>
        <taxon>Actinomycetes</taxon>
        <taxon>Micrococcales</taxon>
        <taxon>Micrococcaceae</taxon>
        <taxon>Pseudarthrobacter</taxon>
    </lineage>
</organism>
<evidence type="ECO:0000313" key="3">
    <source>
        <dbReference type="Proteomes" id="UP000065151"/>
    </source>
</evidence>
<dbReference type="EMBL" id="CP013747">
    <property type="protein sequence ID" value="ALV42388.1"/>
    <property type="molecule type" value="Genomic_DNA"/>
</dbReference>
<dbReference type="Proteomes" id="UP000065151">
    <property type="component" value="Chromosome"/>
</dbReference>
<reference evidence="2 3" key="1">
    <citation type="submission" date="2015-12" db="EMBL/GenBank/DDBJ databases">
        <authorList>
            <person name="Shamseldin A."/>
            <person name="Moawad H."/>
            <person name="Abd El-Rahim W.M."/>
            <person name="Sadowsky M.J."/>
        </authorList>
    </citation>
    <scope>NUCLEOTIDE SEQUENCE [LARGE SCALE GENOMIC DNA]</scope>
    <source>
        <strain evidence="2 3">Ar51</strain>
    </source>
</reference>
<dbReference type="AlphaFoldDB" id="A0A0U3QPV7"/>
<dbReference type="KEGG" id="psul:AU252_15550"/>
<feature type="region of interest" description="Disordered" evidence="1">
    <location>
        <begin position="158"/>
        <end position="189"/>
    </location>
</feature>
<evidence type="ECO:0000313" key="2">
    <source>
        <dbReference type="EMBL" id="ALV42388.1"/>
    </source>
</evidence>
<accession>A0A0U3QPV7</accession>
<evidence type="ECO:0000256" key="1">
    <source>
        <dbReference type="SAM" id="MobiDB-lite"/>
    </source>
</evidence>
<gene>
    <name evidence="2" type="ORF">AU252_15550</name>
</gene>
<feature type="compositionally biased region" description="Basic and acidic residues" evidence="1">
    <location>
        <begin position="162"/>
        <end position="179"/>
    </location>
</feature>
<dbReference type="RefSeq" id="WP_058931505.1">
    <property type="nucleotide sequence ID" value="NZ_CP013747.1"/>
</dbReference>
<sequence>MGFFNGGRFNLTVSLRYMPQPNEIAFLCDLFNRASRSLHDATDGTHSIGTVLYAANNFGGADASIWVHPNSDVWPNSTSARLWLPTESTDISQDFLMRPTIMAHELSHYLYDLLPAQRFELVLDRSGSMAGAKFNQLKIGANFWVDYVNPIEELGLSPMREVPPRSGHEARCPRRDRTRPPGATLDTLS</sequence>